<keyword evidence="4 5" id="KW-0472">Membrane</keyword>
<dbReference type="EMBL" id="CP040825">
    <property type="protein sequence ID" value="QCZ36780.1"/>
    <property type="molecule type" value="Genomic_DNA"/>
</dbReference>
<dbReference type="EMBL" id="CP041147">
    <property type="protein sequence ID" value="QDF65061.1"/>
    <property type="molecule type" value="Genomic_DNA"/>
</dbReference>
<dbReference type="Proteomes" id="UP000305457">
    <property type="component" value="Chromosome"/>
</dbReference>
<keyword evidence="4 5" id="KW-0812">Transmembrane</keyword>
<dbReference type="OrthoDB" id="9798188at2"/>
<reference evidence="8 10" key="2">
    <citation type="submission" date="2019-06" db="EMBL/GenBank/DDBJ databases">
        <title>Mycoplasma sp. 2F1A isolated from ostrich.</title>
        <authorList>
            <person name="Spergser J."/>
        </authorList>
    </citation>
    <scope>NUCLEOTIDE SEQUENCE [LARGE SCALE GENOMIC DNA]</scope>
    <source>
        <strain evidence="8 10">2F1A</strain>
    </source>
</reference>
<evidence type="ECO:0000313" key="10">
    <source>
        <dbReference type="Proteomes" id="UP000305457"/>
    </source>
</evidence>
<gene>
    <name evidence="8" type="ORF">FG904_02030</name>
    <name evidence="9" type="ORF">FIV53_02015</name>
</gene>
<evidence type="ECO:0000256" key="2">
    <source>
        <dbReference type="ARBA" id="ARBA00023122"/>
    </source>
</evidence>
<evidence type="ECO:0000256" key="4">
    <source>
        <dbReference type="PROSITE-ProRule" id="PRU01193"/>
    </source>
</evidence>
<keyword evidence="1" id="KW-0677">Repeat</keyword>
<accession>A0A5B7XW24</accession>
<feature type="transmembrane region" description="Helical" evidence="5">
    <location>
        <begin position="6"/>
        <end position="26"/>
    </location>
</feature>
<proteinExistence type="predicted"/>
<dbReference type="PANTHER" id="PTHR22777:SF17">
    <property type="entry name" value="UPF0053 PROTEIN SLL0260"/>
    <property type="match status" value="1"/>
</dbReference>
<dbReference type="Proteomes" id="UP000315201">
    <property type="component" value="Chromosome"/>
</dbReference>
<feature type="transmembrane region" description="Helical" evidence="5">
    <location>
        <begin position="100"/>
        <end position="117"/>
    </location>
</feature>
<dbReference type="InterPro" id="IPR046342">
    <property type="entry name" value="CBS_dom_sf"/>
</dbReference>
<evidence type="ECO:0000256" key="3">
    <source>
        <dbReference type="PROSITE-ProRule" id="PRU00703"/>
    </source>
</evidence>
<dbReference type="PANTHER" id="PTHR22777">
    <property type="entry name" value="HEMOLYSIN-RELATED"/>
    <property type="match status" value="1"/>
</dbReference>
<feature type="domain" description="CBS" evidence="6">
    <location>
        <begin position="204"/>
        <end position="261"/>
    </location>
</feature>
<name>A0A4Y6I6R0_9MOLU</name>
<feature type="domain" description="CBS" evidence="6">
    <location>
        <begin position="262"/>
        <end position="321"/>
    </location>
</feature>
<accession>A0A4Y6I6R0</accession>
<dbReference type="InterPro" id="IPR000644">
    <property type="entry name" value="CBS_dom"/>
</dbReference>
<feature type="transmembrane region" description="Helical" evidence="5">
    <location>
        <begin position="129"/>
        <end position="150"/>
    </location>
</feature>
<keyword evidence="11" id="KW-1185">Reference proteome</keyword>
<evidence type="ECO:0000259" key="6">
    <source>
        <dbReference type="PROSITE" id="PS51371"/>
    </source>
</evidence>
<dbReference type="Pfam" id="PF00571">
    <property type="entry name" value="CBS"/>
    <property type="match status" value="2"/>
</dbReference>
<dbReference type="GO" id="GO:0005886">
    <property type="term" value="C:plasma membrane"/>
    <property type="evidence" value="ECO:0007669"/>
    <property type="project" value="TreeGrafter"/>
</dbReference>
<feature type="transmembrane region" description="Helical" evidence="5">
    <location>
        <begin position="65"/>
        <end position="88"/>
    </location>
</feature>
<dbReference type="RefSeq" id="WP_139592262.1">
    <property type="nucleotide sequence ID" value="NZ_CP040825.1"/>
</dbReference>
<keyword evidence="2 3" id="KW-0129">CBS domain</keyword>
<dbReference type="KEGG" id="mnh:FG904_02030"/>
<evidence type="ECO:0000313" key="9">
    <source>
        <dbReference type="EMBL" id="QDF65061.1"/>
    </source>
</evidence>
<evidence type="ECO:0000256" key="1">
    <source>
        <dbReference type="ARBA" id="ARBA00022737"/>
    </source>
</evidence>
<reference evidence="9 11" key="1">
    <citation type="submission" date="2019-06" db="EMBL/GenBank/DDBJ databases">
        <title>Mycoplasma nasistruthionis sp. nov. str Ms03.</title>
        <authorList>
            <person name="Botes A."/>
        </authorList>
    </citation>
    <scope>NUCLEOTIDE SEQUENCE [LARGE SCALE GENOMIC DNA]</scope>
    <source>
        <strain evidence="9 11">Ms03</strain>
    </source>
</reference>
<dbReference type="SMART" id="SM00116">
    <property type="entry name" value="CBS"/>
    <property type="match status" value="2"/>
</dbReference>
<evidence type="ECO:0000313" key="8">
    <source>
        <dbReference type="EMBL" id="QCZ36780.1"/>
    </source>
</evidence>
<organism evidence="9 11">
    <name type="scientific">Mycoplasma nasistruthionis</name>
    <dbReference type="NCBI Taxonomy" id="353852"/>
    <lineage>
        <taxon>Bacteria</taxon>
        <taxon>Bacillati</taxon>
        <taxon>Mycoplasmatota</taxon>
        <taxon>Mollicutes</taxon>
        <taxon>Mycoplasmataceae</taxon>
        <taxon>Mycoplasma</taxon>
    </lineage>
</organism>
<sequence length="414" mass="47037">MLNVDLWVFIVLVIVLVLLFVLSSIFSGSETAYTSISPVKIHEMQENKERFANLIHKQVKKYNQLLTTILIGNNLVNVASSTLMAFLLSKAIGIDENLNVIISTAIVTPILVIFGEVTPKLIAKKNPVIYLKIFALFNEVMFWIFFPLTYPMSKISKKVYVTNSEEDIKNMLSLANEEGVLQTGESILAQNALDLDSTKVLSHYVRLKDVTTLSYKANIATALELFAETNYSRIPVEKDGQLIGIVLLKDIFSLKKGRIIDYMQNVPLISANSILSSALEKLRAARAQMAFIVENNNSTETIGIITIEDIVEEIIGEIYDEHDDDEEIYEISLQKSHVQADLIMWDIFKQLEIDEDLISDQEHDLTLREYLLQKTNRQKLTKNTKFTLNDEISFKVIEIPKNKKEPAIVEVYKL</sequence>
<dbReference type="PROSITE" id="PS51846">
    <property type="entry name" value="CNNM"/>
    <property type="match status" value="1"/>
</dbReference>
<evidence type="ECO:0000259" key="7">
    <source>
        <dbReference type="PROSITE" id="PS51846"/>
    </source>
</evidence>
<dbReference type="PROSITE" id="PS51371">
    <property type="entry name" value="CBS"/>
    <property type="match status" value="2"/>
</dbReference>
<feature type="domain" description="CNNM transmembrane" evidence="7">
    <location>
        <begin position="5"/>
        <end position="185"/>
    </location>
</feature>
<dbReference type="Pfam" id="PF01595">
    <property type="entry name" value="CNNM"/>
    <property type="match status" value="1"/>
</dbReference>
<keyword evidence="4 5" id="KW-1133">Transmembrane helix</keyword>
<evidence type="ECO:0000256" key="5">
    <source>
        <dbReference type="SAM" id="Phobius"/>
    </source>
</evidence>
<protein>
    <submittedName>
        <fullName evidence="9">DUF21 domain-containing protein</fullName>
    </submittedName>
</protein>
<dbReference type="SUPFAM" id="SSF54631">
    <property type="entry name" value="CBS-domain pair"/>
    <property type="match status" value="1"/>
</dbReference>
<dbReference type="Gene3D" id="3.10.580.10">
    <property type="entry name" value="CBS-domain"/>
    <property type="match status" value="1"/>
</dbReference>
<dbReference type="AlphaFoldDB" id="A0A4Y6I6R0"/>
<dbReference type="InterPro" id="IPR002550">
    <property type="entry name" value="CNNM"/>
</dbReference>
<evidence type="ECO:0000313" key="11">
    <source>
        <dbReference type="Proteomes" id="UP000315201"/>
    </source>
</evidence>